<dbReference type="InterPro" id="IPR025449">
    <property type="entry name" value="JetB"/>
</dbReference>
<proteinExistence type="predicted"/>
<dbReference type="Pfam" id="PF13835">
    <property type="entry name" value="DUF4194"/>
    <property type="match status" value="1"/>
</dbReference>
<gene>
    <name evidence="1" type="ORF">ANME2D_01430</name>
</gene>
<dbReference type="OrthoDB" id="147760at2157"/>
<accession>A0A062V9K2</accession>
<dbReference type="EMBL" id="JMIY01000003">
    <property type="protein sequence ID" value="KCZ72030.1"/>
    <property type="molecule type" value="Genomic_DNA"/>
</dbReference>
<name>A0A062V9K2_9EURY</name>
<dbReference type="Proteomes" id="UP000027153">
    <property type="component" value="Unassembled WGS sequence"/>
</dbReference>
<dbReference type="AlphaFoldDB" id="A0A062V9K2"/>
<organism evidence="1 2">
    <name type="scientific">Candidatus Methanoperedens nitratireducens</name>
    <dbReference type="NCBI Taxonomy" id="1392998"/>
    <lineage>
        <taxon>Archaea</taxon>
        <taxon>Methanobacteriati</taxon>
        <taxon>Methanobacteriota</taxon>
        <taxon>Stenosarchaea group</taxon>
        <taxon>Methanomicrobia</taxon>
        <taxon>Methanosarcinales</taxon>
        <taxon>ANME-2 cluster</taxon>
        <taxon>Candidatus Methanoperedentaceae</taxon>
        <taxon>Candidatus Methanoperedens</taxon>
    </lineage>
</organism>
<protein>
    <recommendedName>
        <fullName evidence="3">DUF4194 domain-containing protein</fullName>
    </recommendedName>
</protein>
<evidence type="ECO:0008006" key="3">
    <source>
        <dbReference type="Google" id="ProtNLM"/>
    </source>
</evidence>
<evidence type="ECO:0000313" key="1">
    <source>
        <dbReference type="EMBL" id="KCZ72030.1"/>
    </source>
</evidence>
<evidence type="ECO:0000313" key="2">
    <source>
        <dbReference type="Proteomes" id="UP000027153"/>
    </source>
</evidence>
<sequence>MTENNMIPPYAPVIIKLLQGVIYNDDKEPWDNLVSYQVQIKEYFELIGIDVHIYESEGFAFLKQKQFDEGQEINLPNLIEKRQLSYPVTLLCVLLVEKLVEFDVTGGDSTRLIVDKEELKEMLRIFLPERTNEAKLFDNIDAHINKLVDYGFLRKLNNAESKYEVKRILKAKIPADTLQEIKNRLEEYAKSIA</sequence>
<dbReference type="RefSeq" id="WP_048090053.1">
    <property type="nucleotide sequence ID" value="NZ_JMIY01000003.1"/>
</dbReference>
<keyword evidence="2" id="KW-1185">Reference proteome</keyword>
<comment type="caution">
    <text evidence="1">The sequence shown here is derived from an EMBL/GenBank/DDBJ whole genome shotgun (WGS) entry which is preliminary data.</text>
</comment>
<reference evidence="1 2" key="1">
    <citation type="journal article" date="2013" name="Nature">
        <title>Anaerobic oxidation of methane coupled to nitrate reduction in a novel archaeal lineage.</title>
        <authorList>
            <person name="Haroon M.F."/>
            <person name="Hu S."/>
            <person name="Shi Y."/>
            <person name="Imelfort M."/>
            <person name="Keller J."/>
            <person name="Hugenholtz P."/>
            <person name="Yuan Z."/>
            <person name="Tyson G.W."/>
        </authorList>
    </citation>
    <scope>NUCLEOTIDE SEQUENCE [LARGE SCALE GENOMIC DNA]</scope>
    <source>
        <strain evidence="1 2">ANME-2d</strain>
    </source>
</reference>